<dbReference type="RefSeq" id="WP_104436164.1">
    <property type="nucleotide sequence ID" value="NZ_PTJA01000003.1"/>
</dbReference>
<gene>
    <name evidence="1" type="ORF">BXY41_103330</name>
</gene>
<comment type="caution">
    <text evidence="1">The sequence shown here is derived from an EMBL/GenBank/DDBJ whole genome shotgun (WGS) entry which is preliminary data.</text>
</comment>
<name>A0A2S6HW67_9FIRM</name>
<keyword evidence="2" id="KW-1185">Reference proteome</keyword>
<sequence>MKKKIVEGLQKVLLTVSVNSVGKSIPATMYEREIPKAVLKKHEAEAKNN</sequence>
<accession>A0A2S6HW67</accession>
<organism evidence="1 2">
    <name type="scientific">Lacrimispora xylanisolvens</name>
    <dbReference type="NCBI Taxonomy" id="384636"/>
    <lineage>
        <taxon>Bacteria</taxon>
        <taxon>Bacillati</taxon>
        <taxon>Bacillota</taxon>
        <taxon>Clostridia</taxon>
        <taxon>Lachnospirales</taxon>
        <taxon>Lachnospiraceae</taxon>
        <taxon>Lacrimispora</taxon>
    </lineage>
</organism>
<proteinExistence type="predicted"/>
<dbReference type="AlphaFoldDB" id="A0A2S6HW67"/>
<dbReference type="Proteomes" id="UP000237749">
    <property type="component" value="Unassembled WGS sequence"/>
</dbReference>
<dbReference type="EMBL" id="PTJA01000003">
    <property type="protein sequence ID" value="PPK82115.1"/>
    <property type="molecule type" value="Genomic_DNA"/>
</dbReference>
<protein>
    <submittedName>
        <fullName evidence="1">Uncharacterized protein</fullName>
    </submittedName>
</protein>
<evidence type="ECO:0000313" key="2">
    <source>
        <dbReference type="Proteomes" id="UP000237749"/>
    </source>
</evidence>
<reference evidence="1 2" key="1">
    <citation type="submission" date="2018-02" db="EMBL/GenBank/DDBJ databases">
        <title>Genomic Encyclopedia of Archaeal and Bacterial Type Strains, Phase II (KMG-II): from individual species to whole genera.</title>
        <authorList>
            <person name="Goeker M."/>
        </authorList>
    </citation>
    <scope>NUCLEOTIDE SEQUENCE [LARGE SCALE GENOMIC DNA]</scope>
    <source>
        <strain evidence="1 2">DSM 3808</strain>
    </source>
</reference>
<evidence type="ECO:0000313" key="1">
    <source>
        <dbReference type="EMBL" id="PPK82115.1"/>
    </source>
</evidence>